<accession>A0ACA9NPU8</accession>
<proteinExistence type="predicted"/>
<reference evidence="1" key="1">
    <citation type="submission" date="2021-06" db="EMBL/GenBank/DDBJ databases">
        <authorList>
            <person name="Kallberg Y."/>
            <person name="Tangrot J."/>
            <person name="Rosling A."/>
        </authorList>
    </citation>
    <scope>NUCLEOTIDE SEQUENCE</scope>
    <source>
        <strain evidence="1">CL356</strain>
    </source>
</reference>
<feature type="non-terminal residue" evidence="1">
    <location>
        <position position="1"/>
    </location>
</feature>
<evidence type="ECO:0000313" key="2">
    <source>
        <dbReference type="Proteomes" id="UP000789525"/>
    </source>
</evidence>
<organism evidence="1 2">
    <name type="scientific">Acaulospora colombiana</name>
    <dbReference type="NCBI Taxonomy" id="27376"/>
    <lineage>
        <taxon>Eukaryota</taxon>
        <taxon>Fungi</taxon>
        <taxon>Fungi incertae sedis</taxon>
        <taxon>Mucoromycota</taxon>
        <taxon>Glomeromycotina</taxon>
        <taxon>Glomeromycetes</taxon>
        <taxon>Diversisporales</taxon>
        <taxon>Acaulosporaceae</taxon>
        <taxon>Acaulospora</taxon>
    </lineage>
</organism>
<dbReference type="Proteomes" id="UP000789525">
    <property type="component" value="Unassembled WGS sequence"/>
</dbReference>
<evidence type="ECO:0000313" key="1">
    <source>
        <dbReference type="EMBL" id="CAG8663508.1"/>
    </source>
</evidence>
<keyword evidence="2" id="KW-1185">Reference proteome</keyword>
<protein>
    <submittedName>
        <fullName evidence="1">10054_t:CDS:1</fullName>
    </submittedName>
</protein>
<name>A0ACA9NPU8_9GLOM</name>
<comment type="caution">
    <text evidence="1">The sequence shown here is derived from an EMBL/GenBank/DDBJ whole genome shotgun (WGS) entry which is preliminary data.</text>
</comment>
<sequence>PAFKKQFNISSLGLLRFILEFLAYLHGLKTLAETTGRLHLTTIS</sequence>
<dbReference type="EMBL" id="CAJVPT010023107">
    <property type="protein sequence ID" value="CAG8663508.1"/>
    <property type="molecule type" value="Genomic_DNA"/>
</dbReference>
<gene>
    <name evidence="1" type="ORF">ACOLOM_LOCUS8672</name>
</gene>